<keyword evidence="2" id="KW-0067">ATP-binding</keyword>
<dbReference type="InterPro" id="IPR018973">
    <property type="entry name" value="MZB"/>
</dbReference>
<dbReference type="SUPFAM" id="SSF52540">
    <property type="entry name" value="P-loop containing nucleoside triphosphate hydrolases"/>
    <property type="match status" value="2"/>
</dbReference>
<dbReference type="GO" id="GO:0004386">
    <property type="term" value="F:helicase activity"/>
    <property type="evidence" value="ECO:0007669"/>
    <property type="project" value="UniProtKB-KW"/>
</dbReference>
<protein>
    <submittedName>
        <fullName evidence="6">DEAD/DEAH box helicase</fullName>
    </submittedName>
</protein>
<evidence type="ECO:0000256" key="3">
    <source>
        <dbReference type="SAM" id="Coils"/>
    </source>
</evidence>
<name>A0ABX8H0H9_9BACT</name>
<dbReference type="RefSeq" id="WP_144076020.1">
    <property type="nucleotide sequence ID" value="NZ_CP076129.1"/>
</dbReference>
<evidence type="ECO:0000313" key="7">
    <source>
        <dbReference type="Proteomes" id="UP000682802"/>
    </source>
</evidence>
<gene>
    <name evidence="6" type="ORF">KM029_22305</name>
</gene>
<accession>A0ABX8H0H9</accession>
<dbReference type="InterPro" id="IPR001650">
    <property type="entry name" value="Helicase_C-like"/>
</dbReference>
<dbReference type="Pfam" id="PF09369">
    <property type="entry name" value="MZB"/>
    <property type="match status" value="1"/>
</dbReference>
<dbReference type="Proteomes" id="UP000682802">
    <property type="component" value="Chromosome 2"/>
</dbReference>
<dbReference type="InterPro" id="IPR014001">
    <property type="entry name" value="Helicase_ATP-bd"/>
</dbReference>
<keyword evidence="7" id="KW-1185">Reference proteome</keyword>
<evidence type="ECO:0000259" key="4">
    <source>
        <dbReference type="PROSITE" id="PS51192"/>
    </source>
</evidence>
<keyword evidence="6" id="KW-0347">Helicase</keyword>
<evidence type="ECO:0000256" key="2">
    <source>
        <dbReference type="ARBA" id="ARBA00022840"/>
    </source>
</evidence>
<reference evidence="6 7" key="1">
    <citation type="submission" date="2021-05" db="EMBL/GenBank/DDBJ databases">
        <title>Comparative genomic studies on the polysaccharide-degrading batcterial strains of the Flammeovirga genus.</title>
        <authorList>
            <person name="Zewei F."/>
            <person name="Zheng Z."/>
            <person name="Yu L."/>
            <person name="Ruyue G."/>
            <person name="Yanhong M."/>
            <person name="Yuanyuan C."/>
            <person name="Jingyan G."/>
            <person name="Wenjun H."/>
        </authorList>
    </citation>
    <scope>NUCLEOTIDE SEQUENCE [LARGE SCALE GENOMIC DNA]</scope>
    <source>
        <strain evidence="6 7">YS10</strain>
    </source>
</reference>
<dbReference type="PANTHER" id="PTHR47957:SF3">
    <property type="entry name" value="ATP-DEPENDENT HELICASE HRQ1"/>
    <property type="match status" value="1"/>
</dbReference>
<dbReference type="PROSITE" id="PS51192">
    <property type="entry name" value="HELICASE_ATP_BIND_1"/>
    <property type="match status" value="1"/>
</dbReference>
<sequence length="2097" mass="241632">MKSFFHAIDHNLKVQTTEASLSILGIKDKNLRAYLKQELLKKEKGLFTDPVFEGVFPWEEYPKDMEALSGELLHSDLVDAMHEPKNIVDIEGNDIPLEKQAFKKSYHPYQHQVKAWEKLKETDKRQSIIVTSGTGSGKTECFMVPILDDLVRQHKQQNSALVGVQALFIYPLNALINSQRNRLLAWTKPFNENIRFCLYNGDTKSIANRTEVTQKLPKNEIHDRPSLYTTPPPLLITNPTMLEYMLVRQQDQPILEKSQGKLKYIVIDEAHSYIGAQSAELALLLRRTMEGFDVTPKDVHFIATSATISEDEEEGTQALTTFLSKVSGVDENQITVIPGQRDVPSLSQQTENDYSLRELEKYDQLEELKKHVYANKTARVIRKALHPNNGALTLPSIESYVNGHISNPLSTEELLLWLDFLTQDGLHDKDKTPFLPIRGHYFQRTLNGLWACVNPKCNHNNSLLNDSEEWPFGKLFVDHQKTCDCCESPVYEVVRCKDCNTFHISAVKENNQRIIQSIDDKTDTFEFDIELEENEDLENPKQDNYIDKIIICPPLDSNQNEGKNIDAIKMNKEGILGVPDADISIDIRNEEKCAKCDYKGRGQYQAFMHSYLGMPFFNGIVVPTLLENTEAKESSEHLPSKGRRIITFTDSRQGTARIALKMQQDSERAKVRGVVYHKLLNIKSSLSQEDMEDYHELIEDQKDGELSRRDQRALDRLEKEMQDQNADWNSMVQQMTGDLDIQEISKYYRNISNKDFPDYQSVAKLMMIREFNRKPTRTTSLETLGLTSSYYKRITDISTLPDYIDRNASISLSLNDWKNYLKILMDYFVRWNLAIDIPFELKRYIGQNTFLKKIVPQNVEPVEGQIRWLRYNKSGRQHKLVKLLCIGLGYTNTPLSADQQDIINTILQEAWQVLRHNSLLIDAGQERFQMQIEDLRFKRFENGFICPVTNKFLDVTFKGYTPNLPANQIEFESLQCEPIQVPILPHGWTDGQPEQKEKYIKDWLQNDTLIKLRERGMWTDVADKIVLGGDFMRVAEHSAQISSSQLKAFEREFEQGKINVLSCSTTMEMGVDIGGLSIVMNNNVPPHPSNYLQRAGRAGRRKEPRSLSMTLCKNDAHERMVFKNPTWAFTQKMPLPKVTFESERIVQRHLHSFLLGRFLKECALAENNISVKVGKFFTKEEDEQSISLGEQFEEWLNDIRDRSKDYTNILNAVQRIKNDTILSGTTEAVILEETKTRIQEIREGWSVQYNDILQAKEEEESKPKLQQNEYYIARLNRELGRYYGEYLFSELANKGFLPGYGFPTGIVSLDNITFEQLEKIKDEGNVFDSERERRKFEREEKRTLYRGIPTRNMAIALSEYAPGSHNVINGLVYKSRGISLNWHQPPEVDRTESQLFLTAWQCTSCGHFGHSNSISLKEELCCTNCSKPIPSTLQKKLLVPNGFAVGIHEKPTTNIEQRKVIPSDIPKVNAKGDKVFLPGDVGFYISDTKGSIYYQNGGEHNLGYAVCMKCGYADSMIKDNIKGDAIVPASFNHHAKLRGGPKNDNGEYQKECEPDPNQIQEKVFLGAEEKTDVFELYLKKPKSTEYLIDTEENLKIAWSAGVALRKGLCLSLGVEESELSVNVKRIRHNEEIILGICLSDLNSGGAGFATLASEHFSQMLKEAIKLLSCKCKESACENCLVQFDTKRYIDYLNKKLALDYLKIIQKHNELPQHQKVFGDASVFCPRTFFNDLLVSSKSFTKNLRIFLGGNVEEWRISEAKLHHKLKAMSDHFEQIFIYIEEPQFNRLSSIQKLELAEILALGKNISIDTHNQGGLERILAIVENDHHEQILWGSTYTEAKVLDADWGIIDKEDNTLVKAKFSKEKSFSLENMKVTKYTKDHLYPTPTQFIIRFQNELDASINKFGATYWDFVFSKAEKLKKHFEDIPLKSVLYTDNYIKSPLVTVLVGCILKELKNREYIKRNTVINIDTLVCDNEERRYDNFNWNWIKTEVYTQKQTNLLRQFIDLPSLQFNYKAFEDLPHYRRFTFIFEDNSEVLIDMEKGFGFWKVNMHHQHQNFPFSASTESQLQYVESKKRVYTLYPGKNTDSALYIDIIKP</sequence>
<organism evidence="6 7">
    <name type="scientific">Flammeovirga kamogawensis</name>
    <dbReference type="NCBI Taxonomy" id="373891"/>
    <lineage>
        <taxon>Bacteria</taxon>
        <taxon>Pseudomonadati</taxon>
        <taxon>Bacteroidota</taxon>
        <taxon>Cytophagia</taxon>
        <taxon>Cytophagales</taxon>
        <taxon>Flammeovirgaceae</taxon>
        <taxon>Flammeovirga</taxon>
    </lineage>
</organism>
<evidence type="ECO:0000256" key="1">
    <source>
        <dbReference type="ARBA" id="ARBA00022741"/>
    </source>
</evidence>
<evidence type="ECO:0000259" key="5">
    <source>
        <dbReference type="PROSITE" id="PS51194"/>
    </source>
</evidence>
<keyword evidence="3" id="KW-0175">Coiled coil</keyword>
<dbReference type="EMBL" id="CP076129">
    <property type="protein sequence ID" value="QWG09341.1"/>
    <property type="molecule type" value="Genomic_DNA"/>
</dbReference>
<dbReference type="SMART" id="SM00487">
    <property type="entry name" value="DEXDc"/>
    <property type="match status" value="1"/>
</dbReference>
<dbReference type="Pfam" id="PF00270">
    <property type="entry name" value="DEAD"/>
    <property type="match status" value="1"/>
</dbReference>
<dbReference type="Gene3D" id="3.40.50.300">
    <property type="entry name" value="P-loop containing nucleotide triphosphate hydrolases"/>
    <property type="match status" value="2"/>
</dbReference>
<keyword evidence="1" id="KW-0547">Nucleotide-binding</keyword>
<feature type="domain" description="Helicase C-terminal" evidence="5">
    <location>
        <begin position="995"/>
        <end position="1146"/>
    </location>
</feature>
<dbReference type="SMART" id="SM00490">
    <property type="entry name" value="HELICc"/>
    <property type="match status" value="1"/>
</dbReference>
<dbReference type="PANTHER" id="PTHR47957">
    <property type="entry name" value="ATP-DEPENDENT HELICASE HRQ1"/>
    <property type="match status" value="1"/>
</dbReference>
<proteinExistence type="predicted"/>
<keyword evidence="6" id="KW-0378">Hydrolase</keyword>
<evidence type="ECO:0000313" key="6">
    <source>
        <dbReference type="EMBL" id="QWG09341.1"/>
    </source>
</evidence>
<dbReference type="Pfam" id="PF00271">
    <property type="entry name" value="Helicase_C"/>
    <property type="match status" value="1"/>
</dbReference>
<dbReference type="InterPro" id="IPR027417">
    <property type="entry name" value="P-loop_NTPase"/>
</dbReference>
<dbReference type="InterPro" id="IPR011545">
    <property type="entry name" value="DEAD/DEAH_box_helicase_dom"/>
</dbReference>
<feature type="domain" description="Helicase ATP-binding" evidence="4">
    <location>
        <begin position="119"/>
        <end position="326"/>
    </location>
</feature>
<feature type="coiled-coil region" evidence="3">
    <location>
        <begin position="707"/>
        <end position="734"/>
    </location>
</feature>
<dbReference type="PROSITE" id="PS51194">
    <property type="entry name" value="HELICASE_CTER"/>
    <property type="match status" value="1"/>
</dbReference>